<feature type="region of interest" description="Disordered" evidence="1">
    <location>
        <begin position="54"/>
        <end position="82"/>
    </location>
</feature>
<dbReference type="Proteomes" id="UP000712600">
    <property type="component" value="Unassembled WGS sequence"/>
</dbReference>
<evidence type="ECO:0000256" key="1">
    <source>
        <dbReference type="SAM" id="MobiDB-lite"/>
    </source>
</evidence>
<evidence type="ECO:0000313" key="3">
    <source>
        <dbReference type="Proteomes" id="UP000712600"/>
    </source>
</evidence>
<sequence length="82" mass="9398">MGISNEQYPTKDGAANIHYDEDDLVRVDAELTIGILRKLVYMNDFFRLNYKSEEAQEEKVQEDSSDDPIIEDEATPTKAINM</sequence>
<gene>
    <name evidence="2" type="ORF">F2Q69_00054739</name>
</gene>
<comment type="caution">
    <text evidence="2">The sequence shown here is derived from an EMBL/GenBank/DDBJ whole genome shotgun (WGS) entry which is preliminary data.</text>
</comment>
<feature type="compositionally biased region" description="Acidic residues" evidence="1">
    <location>
        <begin position="63"/>
        <end position="74"/>
    </location>
</feature>
<name>A0A8S9N0P0_BRACR</name>
<protein>
    <submittedName>
        <fullName evidence="2">Uncharacterized protein</fullName>
    </submittedName>
</protein>
<dbReference type="EMBL" id="QGKX02002183">
    <property type="protein sequence ID" value="KAF3488981.1"/>
    <property type="molecule type" value="Genomic_DNA"/>
</dbReference>
<organism evidence="2 3">
    <name type="scientific">Brassica cretica</name>
    <name type="common">Mustard</name>
    <dbReference type="NCBI Taxonomy" id="69181"/>
    <lineage>
        <taxon>Eukaryota</taxon>
        <taxon>Viridiplantae</taxon>
        <taxon>Streptophyta</taxon>
        <taxon>Embryophyta</taxon>
        <taxon>Tracheophyta</taxon>
        <taxon>Spermatophyta</taxon>
        <taxon>Magnoliopsida</taxon>
        <taxon>eudicotyledons</taxon>
        <taxon>Gunneridae</taxon>
        <taxon>Pentapetalae</taxon>
        <taxon>rosids</taxon>
        <taxon>malvids</taxon>
        <taxon>Brassicales</taxon>
        <taxon>Brassicaceae</taxon>
        <taxon>Brassiceae</taxon>
        <taxon>Brassica</taxon>
    </lineage>
</organism>
<accession>A0A8S9N0P0</accession>
<evidence type="ECO:0000313" key="2">
    <source>
        <dbReference type="EMBL" id="KAF3488981.1"/>
    </source>
</evidence>
<reference evidence="2" key="1">
    <citation type="submission" date="2019-12" db="EMBL/GenBank/DDBJ databases">
        <title>Genome sequencing and annotation of Brassica cretica.</title>
        <authorList>
            <person name="Studholme D.J."/>
            <person name="Sarris P."/>
        </authorList>
    </citation>
    <scope>NUCLEOTIDE SEQUENCE</scope>
    <source>
        <strain evidence="2">PFS-109/04</strain>
        <tissue evidence="2">Leaf</tissue>
    </source>
</reference>
<proteinExistence type="predicted"/>
<dbReference type="AlphaFoldDB" id="A0A8S9N0P0"/>